<dbReference type="GO" id="GO:0005504">
    <property type="term" value="F:fatty acid binding"/>
    <property type="evidence" value="ECO:0007669"/>
    <property type="project" value="TreeGrafter"/>
</dbReference>
<reference evidence="13" key="1">
    <citation type="submission" date="2023-10" db="EMBL/GenBank/DDBJ databases">
        <title>Genome assembly of Pristionchus species.</title>
        <authorList>
            <person name="Yoshida K."/>
            <person name="Sommer R.J."/>
        </authorList>
    </citation>
    <scope>NUCLEOTIDE SEQUENCE</scope>
    <source>
        <strain evidence="13">RS0144</strain>
    </source>
</reference>
<dbReference type="Gene3D" id="1.20.140.10">
    <property type="entry name" value="Butyryl-CoA Dehydrogenase, subunit A, domain 3"/>
    <property type="match status" value="2"/>
</dbReference>
<evidence type="ECO:0000256" key="4">
    <source>
        <dbReference type="ARBA" id="ARBA00006288"/>
    </source>
</evidence>
<dbReference type="InterPro" id="IPR012258">
    <property type="entry name" value="Acyl-CoA_oxidase"/>
</dbReference>
<dbReference type="GO" id="GO:0055088">
    <property type="term" value="P:lipid homeostasis"/>
    <property type="evidence" value="ECO:0007669"/>
    <property type="project" value="TreeGrafter"/>
</dbReference>
<keyword evidence="8" id="KW-0560">Oxidoreductase</keyword>
<evidence type="ECO:0000256" key="10">
    <source>
        <dbReference type="ARBA" id="ARBA00023140"/>
    </source>
</evidence>
<dbReference type="GO" id="GO:0003997">
    <property type="term" value="F:acyl-CoA oxidase activity"/>
    <property type="evidence" value="ECO:0007669"/>
    <property type="project" value="InterPro"/>
</dbReference>
<name>A0AAV5TIF8_9BILA</name>
<evidence type="ECO:0008006" key="15">
    <source>
        <dbReference type="Google" id="ProtNLM"/>
    </source>
</evidence>
<evidence type="ECO:0000256" key="6">
    <source>
        <dbReference type="ARBA" id="ARBA00022827"/>
    </source>
</evidence>
<proteinExistence type="inferred from homology"/>
<dbReference type="Pfam" id="PF22924">
    <property type="entry name" value="ACOX_C_alpha1"/>
    <property type="match status" value="1"/>
</dbReference>
<evidence type="ECO:0000256" key="5">
    <source>
        <dbReference type="ARBA" id="ARBA00022630"/>
    </source>
</evidence>
<evidence type="ECO:0000256" key="2">
    <source>
        <dbReference type="ARBA" id="ARBA00004275"/>
    </source>
</evidence>
<feature type="domain" description="Acyl-CoA oxidase C-alpha1" evidence="12">
    <location>
        <begin position="16"/>
        <end position="67"/>
    </location>
</feature>
<comment type="similarity">
    <text evidence="4">Belongs to the acyl-CoA oxidase family.</text>
</comment>
<accession>A0AAV5TIF8</accession>
<evidence type="ECO:0000259" key="12">
    <source>
        <dbReference type="Pfam" id="PF22924"/>
    </source>
</evidence>
<keyword evidence="9" id="KW-0443">Lipid metabolism</keyword>
<protein>
    <recommendedName>
        <fullName evidence="15">Acyl-CoA oxidase C-terminal domain-containing protein</fullName>
    </recommendedName>
</protein>
<evidence type="ECO:0000313" key="13">
    <source>
        <dbReference type="EMBL" id="GMS94122.1"/>
    </source>
</evidence>
<dbReference type="InterPro" id="IPR055060">
    <property type="entry name" value="ACOX_C_alpha1"/>
</dbReference>
<sequence length="290" mass="32982">MEMYKKMTDGLNKGEAGLGIEQCRMACGGHGYSEASGLPKVYGGVIAGCTYEGENMVMLQQTARYLMKCAKRASRGEPLSFSVEFLERKTAGRLRVGMDEGNPEQEIENLLSSLEHATRRLISDASSEWDKRVSMGESRERAWNGVTVEMNRAARVYTRLFIAHSFHRRVISSPSAIRPVLTDLLSLYLHYECVDMAHHLLHDGHCTGDQIKYLKKRLYEDLVKIRPNAVSLVDSFDIPDRQLNSVLGRRDGNVYEALFEWAKNSELNYTDVLPAFRHIKQMMEENRAKI</sequence>
<dbReference type="GO" id="GO:0071949">
    <property type="term" value="F:FAD binding"/>
    <property type="evidence" value="ECO:0007669"/>
    <property type="project" value="InterPro"/>
</dbReference>
<dbReference type="GO" id="GO:0033540">
    <property type="term" value="P:fatty acid beta-oxidation using acyl-CoA oxidase"/>
    <property type="evidence" value="ECO:0007669"/>
    <property type="project" value="TreeGrafter"/>
</dbReference>
<dbReference type="SUPFAM" id="SSF47203">
    <property type="entry name" value="Acyl-CoA dehydrogenase C-terminal domain-like"/>
    <property type="match status" value="2"/>
</dbReference>
<evidence type="ECO:0000256" key="8">
    <source>
        <dbReference type="ARBA" id="ARBA00023002"/>
    </source>
</evidence>
<evidence type="ECO:0000256" key="7">
    <source>
        <dbReference type="ARBA" id="ARBA00022832"/>
    </source>
</evidence>
<keyword evidence="7" id="KW-0276">Fatty acid metabolism</keyword>
<keyword evidence="6" id="KW-0274">FAD</keyword>
<comment type="pathway">
    <text evidence="3">Lipid metabolism; peroxisomal fatty acid beta-oxidation.</text>
</comment>
<dbReference type="EMBL" id="BTSX01000004">
    <property type="protein sequence ID" value="GMS94122.1"/>
    <property type="molecule type" value="Genomic_DNA"/>
</dbReference>
<comment type="subcellular location">
    <subcellularLocation>
        <location evidence="2">Peroxisome</location>
    </subcellularLocation>
</comment>
<dbReference type="FunFam" id="1.20.140.10:FF:000013">
    <property type="entry name" value="Acyl-coenzyme A oxidase"/>
    <property type="match status" value="1"/>
</dbReference>
<evidence type="ECO:0000256" key="1">
    <source>
        <dbReference type="ARBA" id="ARBA00001974"/>
    </source>
</evidence>
<evidence type="ECO:0000256" key="3">
    <source>
        <dbReference type="ARBA" id="ARBA00004846"/>
    </source>
</evidence>
<organism evidence="13 14">
    <name type="scientific">Pristionchus entomophagus</name>
    <dbReference type="NCBI Taxonomy" id="358040"/>
    <lineage>
        <taxon>Eukaryota</taxon>
        <taxon>Metazoa</taxon>
        <taxon>Ecdysozoa</taxon>
        <taxon>Nematoda</taxon>
        <taxon>Chromadorea</taxon>
        <taxon>Rhabditida</taxon>
        <taxon>Rhabditina</taxon>
        <taxon>Diplogasteromorpha</taxon>
        <taxon>Diplogasteroidea</taxon>
        <taxon>Neodiplogasteridae</taxon>
        <taxon>Pristionchus</taxon>
    </lineage>
</organism>
<evidence type="ECO:0000259" key="11">
    <source>
        <dbReference type="Pfam" id="PF01756"/>
    </source>
</evidence>
<dbReference type="PANTHER" id="PTHR10909">
    <property type="entry name" value="ELECTRON TRANSPORT OXIDOREDUCTASE"/>
    <property type="match status" value="1"/>
</dbReference>
<dbReference type="GO" id="GO:1904070">
    <property type="term" value="P:ascaroside biosynthetic process"/>
    <property type="evidence" value="ECO:0007669"/>
    <property type="project" value="TreeGrafter"/>
</dbReference>
<evidence type="ECO:0000256" key="9">
    <source>
        <dbReference type="ARBA" id="ARBA00023098"/>
    </source>
</evidence>
<feature type="domain" description="Acyl-CoA oxidase C-terminal" evidence="11">
    <location>
        <begin position="107"/>
        <end position="283"/>
    </location>
</feature>
<dbReference type="PANTHER" id="PTHR10909:SF250">
    <property type="entry name" value="PEROXISOMAL ACYL-COENZYME A OXIDASE 1"/>
    <property type="match status" value="1"/>
</dbReference>
<comment type="cofactor">
    <cofactor evidence="1">
        <name>FAD</name>
        <dbReference type="ChEBI" id="CHEBI:57692"/>
    </cofactor>
</comment>
<dbReference type="AlphaFoldDB" id="A0AAV5TIF8"/>
<dbReference type="InterPro" id="IPR002655">
    <property type="entry name" value="Acyl-CoA_oxidase_C"/>
</dbReference>
<dbReference type="Pfam" id="PF01756">
    <property type="entry name" value="ACOX"/>
    <property type="match status" value="1"/>
</dbReference>
<gene>
    <name evidence="13" type="ORF">PENTCL1PPCAC_16297</name>
</gene>
<keyword evidence="14" id="KW-1185">Reference proteome</keyword>
<dbReference type="Proteomes" id="UP001432027">
    <property type="component" value="Unassembled WGS sequence"/>
</dbReference>
<keyword evidence="5" id="KW-0285">Flavoprotein</keyword>
<keyword evidence="10" id="KW-0576">Peroxisome</keyword>
<comment type="caution">
    <text evidence="13">The sequence shown here is derived from an EMBL/GenBank/DDBJ whole genome shotgun (WGS) entry which is preliminary data.</text>
</comment>
<dbReference type="InterPro" id="IPR036250">
    <property type="entry name" value="AcylCo_DH-like_C"/>
</dbReference>
<dbReference type="GO" id="GO:0005777">
    <property type="term" value="C:peroxisome"/>
    <property type="evidence" value="ECO:0007669"/>
    <property type="project" value="UniProtKB-SubCell"/>
</dbReference>
<evidence type="ECO:0000313" key="14">
    <source>
        <dbReference type="Proteomes" id="UP001432027"/>
    </source>
</evidence>